<dbReference type="PANTHER" id="PTHR41313:SF1">
    <property type="entry name" value="DNA METHYLASE ADENINE-SPECIFIC DOMAIN-CONTAINING PROTEIN"/>
    <property type="match status" value="1"/>
</dbReference>
<sequence>MRTRFARFHNLPELMTIFKECADIKTADDLELNVPEAVFENIAAEPSNTQKELMKGLSERATKIHDKLVDPTVDNMLKVTSDGRKIGLDQRLMNPLLPDEDNSKVNLCVDKVYDIWQNTAEDRLTQLIFCDFSTPKNDGSFNLYDDVRDKLIAKGVPKEEIAYIHDSIPMQKSKRFLQRYAKAMCVCFSDQLQNAVQVLMCRTN</sequence>
<dbReference type="PANTHER" id="PTHR41313">
    <property type="entry name" value="ADENINE-SPECIFIC METHYLTRANSFERASE"/>
    <property type="match status" value="1"/>
</dbReference>
<dbReference type="Proteomes" id="UP000007050">
    <property type="component" value="Chromosome"/>
</dbReference>
<dbReference type="PATRIC" id="fig|717961.3.peg.1919"/>
<proteinExistence type="predicted"/>
<evidence type="ECO:0000313" key="1">
    <source>
        <dbReference type="EMBL" id="CBL34718.1"/>
    </source>
</evidence>
<evidence type="ECO:0000313" key="2">
    <source>
        <dbReference type="Proteomes" id="UP000007050"/>
    </source>
</evidence>
<name>D4MLT5_9FIRM</name>
<reference evidence="1 2" key="2">
    <citation type="submission" date="2010-03" db="EMBL/GenBank/DDBJ databases">
        <authorList>
            <person name="Pajon A."/>
        </authorList>
    </citation>
    <scope>NUCLEOTIDE SEQUENCE [LARGE SCALE GENOMIC DNA]</scope>
    <source>
        <strain evidence="1 2">V10Sc8a</strain>
    </source>
</reference>
<dbReference type="BioCyc" id="ESIR717961:G136L-1495-MONOMER"/>
<gene>
    <name evidence="1" type="ORF">ES1_18000</name>
</gene>
<dbReference type="InterPro" id="IPR052933">
    <property type="entry name" value="DNA_Protect_Modify"/>
</dbReference>
<reference evidence="1 2" key="1">
    <citation type="submission" date="2010-03" db="EMBL/GenBank/DDBJ databases">
        <title>The genome sequence of Eubacterium siraeum V10Sc8a.</title>
        <authorList>
            <consortium name="metaHIT consortium -- http://www.metahit.eu/"/>
            <person name="Pajon A."/>
            <person name="Turner K."/>
            <person name="Parkhill J."/>
            <person name="Duncan S."/>
            <person name="Flint H."/>
        </authorList>
    </citation>
    <scope>NUCLEOTIDE SEQUENCE [LARGE SCALE GENOMIC DNA]</scope>
    <source>
        <strain evidence="1 2">V10Sc8a</strain>
    </source>
</reference>
<dbReference type="HOGENOM" id="CLU_1341565_0_0_9"/>
<organism evidence="1 2">
    <name type="scientific">[Eubacterium] siraeum V10Sc8a</name>
    <dbReference type="NCBI Taxonomy" id="717961"/>
    <lineage>
        <taxon>Bacteria</taxon>
        <taxon>Bacillati</taxon>
        <taxon>Bacillota</taxon>
        <taxon>Clostridia</taxon>
        <taxon>Eubacteriales</taxon>
        <taxon>Oscillospiraceae</taxon>
        <taxon>Oscillospiraceae incertae sedis</taxon>
    </lineage>
</organism>
<dbReference type="KEGG" id="esr:ES1_18000"/>
<accession>D4MLT5</accession>
<dbReference type="AlphaFoldDB" id="D4MLT5"/>
<dbReference type="EMBL" id="FP929059">
    <property type="protein sequence ID" value="CBL34718.1"/>
    <property type="molecule type" value="Genomic_DNA"/>
</dbReference>
<protein>
    <submittedName>
        <fullName evidence="1">Uncharacterized protein</fullName>
    </submittedName>
</protein>